<reference evidence="10 11" key="1">
    <citation type="submission" date="2022-01" db="EMBL/GenBank/DDBJ databases">
        <title>Paraglaciecola sp. G1-23.</title>
        <authorList>
            <person name="Jin M.S."/>
            <person name="Han D.M."/>
            <person name="Kim H.M."/>
            <person name="Jeon C.O."/>
        </authorList>
    </citation>
    <scope>NUCLEOTIDE SEQUENCE [LARGE SCALE GENOMIC DNA]</scope>
    <source>
        <strain evidence="10 11">G1-23</strain>
    </source>
</reference>
<dbReference type="InterPro" id="IPR029052">
    <property type="entry name" value="Metallo-depent_PP-like"/>
</dbReference>
<accession>A0ABS9D9Q3</accession>
<keyword evidence="4 10" id="KW-0378">Hydrolase</keyword>
<comment type="caution">
    <text evidence="10">The sequence shown here is derived from an EMBL/GenBank/DDBJ whole genome shotgun (WGS) entry which is preliminary data.</text>
</comment>
<sequence length="271" mass="30760">MATYIVGDIQACLSGLQKLLKKVNFCPKTDKLIAVGDLIGRGPEALDTLEYLMGLGNNFDTVLGNHDLHFLAIYAGVRKAKASDKFDDLLASPKIETYIDWLRQKPLALTLDKQTLICHAGLYPQWSIKQGVKYSKEISQILGSSQWKIFLANMYGSQPNIWHDKLKGAERNRFIVNAFTRMRFLEQKSALNFDCKSTPEDAPKKLEPWFNITNSQLTKHQSIIFGHWAALQGKTRLKNIIGLDTGYLWGLSMTLLDFDTKIKYSVENKEK</sequence>
<dbReference type="EMBL" id="JAKGAS010000010">
    <property type="protein sequence ID" value="MCF2949707.1"/>
    <property type="molecule type" value="Genomic_DNA"/>
</dbReference>
<gene>
    <name evidence="10" type="ORF">L0668_16430</name>
</gene>
<organism evidence="10 11">
    <name type="scientific">Paraglaciecola algarum</name>
    <dbReference type="NCBI Taxonomy" id="3050085"/>
    <lineage>
        <taxon>Bacteria</taxon>
        <taxon>Pseudomonadati</taxon>
        <taxon>Pseudomonadota</taxon>
        <taxon>Gammaproteobacteria</taxon>
        <taxon>Alteromonadales</taxon>
        <taxon>Alteromonadaceae</taxon>
        <taxon>Paraglaciecola</taxon>
    </lineage>
</organism>
<keyword evidence="11" id="KW-1185">Reference proteome</keyword>
<dbReference type="InterPro" id="IPR006186">
    <property type="entry name" value="Ser/Thr-sp_prot-phosphatase"/>
</dbReference>
<evidence type="ECO:0000256" key="7">
    <source>
        <dbReference type="ARBA" id="ARBA00033210"/>
    </source>
</evidence>
<dbReference type="Gene3D" id="3.60.21.10">
    <property type="match status" value="1"/>
</dbReference>
<evidence type="ECO:0000256" key="3">
    <source>
        <dbReference type="ARBA" id="ARBA00012506"/>
    </source>
</evidence>
<dbReference type="NCBIfam" id="TIGR00668">
    <property type="entry name" value="apaH"/>
    <property type="match status" value="1"/>
</dbReference>
<dbReference type="RefSeq" id="WP_235313809.1">
    <property type="nucleotide sequence ID" value="NZ_JAKGAS010000010.1"/>
</dbReference>
<evidence type="ECO:0000256" key="6">
    <source>
        <dbReference type="ARBA" id="ARBA00032248"/>
    </source>
</evidence>
<evidence type="ECO:0000256" key="4">
    <source>
        <dbReference type="ARBA" id="ARBA00022801"/>
    </source>
</evidence>
<name>A0ABS9D9Q3_9ALTE</name>
<evidence type="ECO:0000256" key="5">
    <source>
        <dbReference type="ARBA" id="ARBA00031248"/>
    </source>
</evidence>
<evidence type="ECO:0000256" key="2">
    <source>
        <dbReference type="ARBA" id="ARBA00005419"/>
    </source>
</evidence>
<dbReference type="PIRSF" id="PIRSF000903">
    <property type="entry name" value="B5n-ttraPtase_sm"/>
    <property type="match status" value="1"/>
</dbReference>
<dbReference type="NCBIfam" id="NF001204">
    <property type="entry name" value="PRK00166.1"/>
    <property type="match status" value="1"/>
</dbReference>
<dbReference type="PRINTS" id="PR00114">
    <property type="entry name" value="STPHPHTASE"/>
</dbReference>
<evidence type="ECO:0000256" key="8">
    <source>
        <dbReference type="ARBA" id="ARBA00049417"/>
    </source>
</evidence>
<protein>
    <recommendedName>
        <fullName evidence="3">bis(5'-nucleosyl)-tetraphosphatase (symmetrical)</fullName>
        <ecNumber evidence="3">3.6.1.41</ecNumber>
    </recommendedName>
    <alternativeName>
        <fullName evidence="6">Ap4A hydrolase</fullName>
    </alternativeName>
    <alternativeName>
        <fullName evidence="5">Diadenosine 5',5'''-P1,P4-tetraphosphate pyrophosphohydrolase</fullName>
    </alternativeName>
    <alternativeName>
        <fullName evidence="7">Diadenosine tetraphosphatase</fullName>
    </alternativeName>
</protein>
<dbReference type="InterPro" id="IPR004617">
    <property type="entry name" value="ApaH"/>
</dbReference>
<dbReference type="SUPFAM" id="SSF56300">
    <property type="entry name" value="Metallo-dependent phosphatases"/>
    <property type="match status" value="1"/>
</dbReference>
<evidence type="ECO:0000313" key="10">
    <source>
        <dbReference type="EMBL" id="MCF2949707.1"/>
    </source>
</evidence>
<evidence type="ECO:0000256" key="1">
    <source>
        <dbReference type="ARBA" id="ARBA00003413"/>
    </source>
</evidence>
<dbReference type="PANTHER" id="PTHR40942">
    <property type="match status" value="1"/>
</dbReference>
<proteinExistence type="inferred from homology"/>
<feature type="domain" description="Calcineurin-like phosphoesterase" evidence="9">
    <location>
        <begin position="3"/>
        <end position="137"/>
    </location>
</feature>
<dbReference type="GO" id="GO:0008803">
    <property type="term" value="F:bis(5'-nucleosyl)-tetraphosphatase (symmetrical) activity"/>
    <property type="evidence" value="ECO:0007669"/>
    <property type="project" value="UniProtKB-EC"/>
</dbReference>
<comment type="catalytic activity">
    <reaction evidence="8">
        <text>P(1),P(4)-bis(5'-adenosyl) tetraphosphate + H2O = 2 ADP + 2 H(+)</text>
        <dbReference type="Rhea" id="RHEA:24252"/>
        <dbReference type="ChEBI" id="CHEBI:15377"/>
        <dbReference type="ChEBI" id="CHEBI:15378"/>
        <dbReference type="ChEBI" id="CHEBI:58141"/>
        <dbReference type="ChEBI" id="CHEBI:456216"/>
        <dbReference type="EC" id="3.6.1.41"/>
    </reaction>
</comment>
<dbReference type="EC" id="3.6.1.41" evidence="3"/>
<comment type="similarity">
    <text evidence="2">Belongs to the Ap4A hydrolase family.</text>
</comment>
<evidence type="ECO:0000259" key="9">
    <source>
        <dbReference type="Pfam" id="PF00149"/>
    </source>
</evidence>
<evidence type="ECO:0000313" key="11">
    <source>
        <dbReference type="Proteomes" id="UP001521137"/>
    </source>
</evidence>
<dbReference type="Proteomes" id="UP001521137">
    <property type="component" value="Unassembled WGS sequence"/>
</dbReference>
<dbReference type="Pfam" id="PF00149">
    <property type="entry name" value="Metallophos"/>
    <property type="match status" value="1"/>
</dbReference>
<dbReference type="InterPro" id="IPR004843">
    <property type="entry name" value="Calcineurin-like_PHP"/>
</dbReference>
<dbReference type="PANTHER" id="PTHR40942:SF4">
    <property type="entry name" value="CYTOCHROME C5"/>
    <property type="match status" value="1"/>
</dbReference>
<comment type="function">
    <text evidence="1">Hydrolyzes diadenosine 5',5'''-P1,P4-tetraphosphate to yield ADP.</text>
</comment>